<dbReference type="AlphaFoldDB" id="A0A137PHG0"/>
<reference evidence="19 20" key="1">
    <citation type="journal article" date="2015" name="Genome Biol. Evol.">
        <title>Phylogenomic analyses indicate that early fungi evolved digesting cell walls of algal ancestors of land plants.</title>
        <authorList>
            <person name="Chang Y."/>
            <person name="Wang S."/>
            <person name="Sekimoto S."/>
            <person name="Aerts A.L."/>
            <person name="Choi C."/>
            <person name="Clum A."/>
            <person name="LaButti K.M."/>
            <person name="Lindquist E.A."/>
            <person name="Yee Ngan C."/>
            <person name="Ohm R.A."/>
            <person name="Salamov A.A."/>
            <person name="Grigoriev I.V."/>
            <person name="Spatafora J.W."/>
            <person name="Berbee M.L."/>
        </authorList>
    </citation>
    <scope>NUCLEOTIDE SEQUENCE [LARGE SCALE GENOMIC DNA]</scope>
    <source>
        <strain evidence="19 20">NRRL 28638</strain>
    </source>
</reference>
<evidence type="ECO:0000256" key="8">
    <source>
        <dbReference type="ARBA" id="ARBA00022833"/>
    </source>
</evidence>
<evidence type="ECO:0000256" key="7">
    <source>
        <dbReference type="ARBA" id="ARBA00022771"/>
    </source>
</evidence>
<dbReference type="GO" id="GO:0071007">
    <property type="term" value="C:U2-type catalytic step 2 spliceosome"/>
    <property type="evidence" value="ECO:0007669"/>
    <property type="project" value="TreeGrafter"/>
</dbReference>
<dbReference type="SUPFAM" id="SSF90229">
    <property type="entry name" value="CCCH zinc finger"/>
    <property type="match status" value="1"/>
</dbReference>
<evidence type="ECO:0000256" key="16">
    <source>
        <dbReference type="SAM" id="MobiDB-lite"/>
    </source>
</evidence>
<evidence type="ECO:0000313" key="19">
    <source>
        <dbReference type="EMBL" id="KXN74439.1"/>
    </source>
</evidence>
<dbReference type="SUPFAM" id="SSF54928">
    <property type="entry name" value="RNA-binding domain, RBD"/>
    <property type="match status" value="1"/>
</dbReference>
<feature type="zinc finger region" description="C3H1-type" evidence="15">
    <location>
        <begin position="158"/>
        <end position="180"/>
    </location>
</feature>
<protein>
    <recommendedName>
        <fullName evidence="3">Pre-mRNA-splicing factor SLT11</fullName>
    </recommendedName>
    <alternativeName>
        <fullName evidence="13">Pre-mRNA-splicing factor slt11</fullName>
    </alternativeName>
</protein>
<dbReference type="InterPro" id="IPR012677">
    <property type="entry name" value="Nucleotide-bd_a/b_plait_sf"/>
</dbReference>
<dbReference type="PROSITE" id="PS50103">
    <property type="entry name" value="ZF_C3H1"/>
    <property type="match status" value="1"/>
</dbReference>
<proteinExistence type="inferred from homology"/>
<dbReference type="Gene3D" id="3.30.70.330">
    <property type="match status" value="1"/>
</dbReference>
<evidence type="ECO:0000256" key="2">
    <source>
        <dbReference type="ARBA" id="ARBA00007781"/>
    </source>
</evidence>
<feature type="compositionally biased region" description="Low complexity" evidence="16">
    <location>
        <begin position="306"/>
        <end position="316"/>
    </location>
</feature>
<evidence type="ECO:0000256" key="10">
    <source>
        <dbReference type="ARBA" id="ARBA00023187"/>
    </source>
</evidence>
<evidence type="ECO:0000256" key="14">
    <source>
        <dbReference type="PROSITE-ProRule" id="PRU00176"/>
    </source>
</evidence>
<comment type="similarity">
    <text evidence="2">Belongs to the SLT11 family.</text>
</comment>
<dbReference type="FunFam" id="4.10.1000.10:FF:000006">
    <property type="entry name" value="Putative pre-mrna-splicing factor rbm22"/>
    <property type="match status" value="1"/>
</dbReference>
<name>A0A137PHG0_CONC2</name>
<dbReference type="CDD" id="cd00590">
    <property type="entry name" value="RRM_SF"/>
    <property type="match status" value="1"/>
</dbReference>
<evidence type="ECO:0000256" key="3">
    <source>
        <dbReference type="ARBA" id="ARBA00019060"/>
    </source>
</evidence>
<dbReference type="GO" id="GO:0006397">
    <property type="term" value="P:mRNA processing"/>
    <property type="evidence" value="ECO:0007669"/>
    <property type="project" value="UniProtKB-KW"/>
</dbReference>
<dbReference type="GO" id="GO:0036002">
    <property type="term" value="F:pre-mRNA binding"/>
    <property type="evidence" value="ECO:0007669"/>
    <property type="project" value="TreeGrafter"/>
</dbReference>
<feature type="domain" description="RRM" evidence="17">
    <location>
        <begin position="224"/>
        <end position="296"/>
    </location>
</feature>
<dbReference type="SMART" id="SM00356">
    <property type="entry name" value="ZnF_C3H1"/>
    <property type="match status" value="1"/>
</dbReference>
<organism evidence="19 20">
    <name type="scientific">Conidiobolus coronatus (strain ATCC 28846 / CBS 209.66 / NRRL 28638)</name>
    <name type="common">Delacroixia coronata</name>
    <dbReference type="NCBI Taxonomy" id="796925"/>
    <lineage>
        <taxon>Eukaryota</taxon>
        <taxon>Fungi</taxon>
        <taxon>Fungi incertae sedis</taxon>
        <taxon>Zoopagomycota</taxon>
        <taxon>Entomophthoromycotina</taxon>
        <taxon>Entomophthoromycetes</taxon>
        <taxon>Entomophthorales</taxon>
        <taxon>Ancylistaceae</taxon>
        <taxon>Conidiobolus</taxon>
    </lineage>
</organism>
<evidence type="ECO:0000256" key="4">
    <source>
        <dbReference type="ARBA" id="ARBA00022664"/>
    </source>
</evidence>
<accession>A0A137PHG0</accession>
<dbReference type="InterPro" id="IPR039171">
    <property type="entry name" value="Cwc2/Slt11"/>
</dbReference>
<keyword evidence="7 15" id="KW-0863">Zinc-finger</keyword>
<evidence type="ECO:0000256" key="6">
    <source>
        <dbReference type="ARBA" id="ARBA00022728"/>
    </source>
</evidence>
<dbReference type="InterPro" id="IPR036855">
    <property type="entry name" value="Znf_CCCH_sf"/>
</dbReference>
<feature type="domain" description="C3H1-type" evidence="18">
    <location>
        <begin position="158"/>
        <end position="180"/>
    </location>
</feature>
<feature type="region of interest" description="Disordered" evidence="16">
    <location>
        <begin position="299"/>
        <end position="344"/>
    </location>
</feature>
<dbReference type="Pfam" id="PF00076">
    <property type="entry name" value="RRM_1"/>
    <property type="match status" value="1"/>
</dbReference>
<keyword evidence="11" id="KW-0539">Nucleus</keyword>
<dbReference type="OMA" id="CPLRVQW"/>
<evidence type="ECO:0000313" key="20">
    <source>
        <dbReference type="Proteomes" id="UP000070444"/>
    </source>
</evidence>
<feature type="compositionally biased region" description="Polar residues" evidence="16">
    <location>
        <begin position="334"/>
        <end position="344"/>
    </location>
</feature>
<dbReference type="InterPro" id="IPR000504">
    <property type="entry name" value="RRM_dom"/>
</dbReference>
<evidence type="ECO:0000259" key="17">
    <source>
        <dbReference type="PROSITE" id="PS50102"/>
    </source>
</evidence>
<dbReference type="PANTHER" id="PTHR14089">
    <property type="entry name" value="PRE-MRNA-SPLICING FACTOR RBM22"/>
    <property type="match status" value="1"/>
</dbReference>
<dbReference type="GO" id="GO:0071006">
    <property type="term" value="C:U2-type catalytic step 1 spliceosome"/>
    <property type="evidence" value="ECO:0007669"/>
    <property type="project" value="TreeGrafter"/>
</dbReference>
<evidence type="ECO:0000256" key="15">
    <source>
        <dbReference type="PROSITE-ProRule" id="PRU00723"/>
    </source>
</evidence>
<sequence>MAKVEDNKIQWETSDFPILCESCLGDNPYVRMIKEQYGNECKICTRPFTVFRWNPGQNSRFKKTEICTTCARVKNVCQTCILDLQFNLPVGVRDAGLDVQTAVPNSNINKEYYIQNAERAIKNGENVYDFEQASESSKALLRKLARPAPYYKRNQAHICSFFVRGNCNRGTSCPYRHEIPEEPNYPRQNIKDRYHGTNDPVAKKILDRAANVPTLTPPKDRTITSLFATQLHPETSQEDLKEFFNKFGAIKSVVLVTKAKAAFINFSSREAAEAAAENSNNVVIRETLINVVWGRPKTQAPKNEIQSSSAQPSAPSNKPPPPPGTIGQDLYPSQDPTLQGSKHE</sequence>
<evidence type="ECO:0000256" key="9">
    <source>
        <dbReference type="ARBA" id="ARBA00022884"/>
    </source>
</evidence>
<comment type="subcellular location">
    <subcellularLocation>
        <location evidence="1">Nucleus</location>
    </subcellularLocation>
</comment>
<dbReference type="GO" id="GO:0008380">
    <property type="term" value="P:RNA splicing"/>
    <property type="evidence" value="ECO:0007669"/>
    <property type="project" value="UniProtKB-KW"/>
</dbReference>
<dbReference type="STRING" id="796925.A0A137PHG0"/>
<dbReference type="OrthoDB" id="10259600at2759"/>
<keyword evidence="20" id="KW-1185">Reference proteome</keyword>
<dbReference type="InterPro" id="IPR032297">
    <property type="entry name" value="Torus"/>
</dbReference>
<dbReference type="GO" id="GO:0008270">
    <property type="term" value="F:zinc ion binding"/>
    <property type="evidence" value="ECO:0007669"/>
    <property type="project" value="UniProtKB-KW"/>
</dbReference>
<evidence type="ECO:0000256" key="5">
    <source>
        <dbReference type="ARBA" id="ARBA00022723"/>
    </source>
</evidence>
<keyword evidence="6" id="KW-0747">Spliceosome</keyword>
<dbReference type="InterPro" id="IPR048995">
    <property type="entry name" value="STL11/RBM22-like_N"/>
</dbReference>
<keyword evidence="8 15" id="KW-0862">Zinc</keyword>
<keyword evidence="4" id="KW-0507">mRNA processing</keyword>
<dbReference type="SMART" id="SM00360">
    <property type="entry name" value="RRM"/>
    <property type="match status" value="1"/>
</dbReference>
<dbReference type="EMBL" id="KQ964423">
    <property type="protein sequence ID" value="KXN74439.1"/>
    <property type="molecule type" value="Genomic_DNA"/>
</dbReference>
<keyword evidence="5 15" id="KW-0479">Metal-binding</keyword>
<dbReference type="PANTHER" id="PTHR14089:SF6">
    <property type="entry name" value="PRE-MRNA-SPLICING FACTOR RBM22"/>
    <property type="match status" value="1"/>
</dbReference>
<evidence type="ECO:0000256" key="13">
    <source>
        <dbReference type="ARBA" id="ARBA00069020"/>
    </source>
</evidence>
<evidence type="ECO:0000259" key="18">
    <source>
        <dbReference type="PROSITE" id="PS50103"/>
    </source>
</evidence>
<gene>
    <name evidence="19" type="ORF">CONCODRAFT_76837</name>
</gene>
<dbReference type="Gene3D" id="4.10.1000.10">
    <property type="entry name" value="Zinc finger, CCCH-type"/>
    <property type="match status" value="1"/>
</dbReference>
<dbReference type="Pfam" id="PF21369">
    <property type="entry name" value="STL11_N"/>
    <property type="match status" value="1"/>
</dbReference>
<dbReference type="Pfam" id="PF16131">
    <property type="entry name" value="Torus"/>
    <property type="match status" value="1"/>
</dbReference>
<keyword evidence="10" id="KW-0508">mRNA splicing</keyword>
<keyword evidence="9 14" id="KW-0694">RNA-binding</keyword>
<evidence type="ECO:0000256" key="12">
    <source>
        <dbReference type="ARBA" id="ARBA00025609"/>
    </source>
</evidence>
<dbReference type="GO" id="GO:0017070">
    <property type="term" value="F:U6 snRNA binding"/>
    <property type="evidence" value="ECO:0007669"/>
    <property type="project" value="TreeGrafter"/>
</dbReference>
<dbReference type="InterPro" id="IPR000571">
    <property type="entry name" value="Znf_CCCH"/>
</dbReference>
<comment type="function">
    <text evidence="12">Involved in pre-mRNA splicing. Facilitates the cooperative formation of U2/U6 helix II in association with stem II in the spliceosome. Binds to RNA.</text>
</comment>
<dbReference type="InterPro" id="IPR035979">
    <property type="entry name" value="RBD_domain_sf"/>
</dbReference>
<dbReference type="GO" id="GO:0000974">
    <property type="term" value="C:Prp19 complex"/>
    <property type="evidence" value="ECO:0007669"/>
    <property type="project" value="TreeGrafter"/>
</dbReference>
<dbReference type="Proteomes" id="UP000070444">
    <property type="component" value="Unassembled WGS sequence"/>
</dbReference>
<evidence type="ECO:0000256" key="1">
    <source>
        <dbReference type="ARBA" id="ARBA00004123"/>
    </source>
</evidence>
<dbReference type="PROSITE" id="PS50102">
    <property type="entry name" value="RRM"/>
    <property type="match status" value="1"/>
</dbReference>
<evidence type="ECO:0000256" key="11">
    <source>
        <dbReference type="ARBA" id="ARBA00023242"/>
    </source>
</evidence>